<dbReference type="NCBIfam" id="NF006825">
    <property type="entry name" value="PRK09347.1-2"/>
    <property type="match status" value="1"/>
</dbReference>
<evidence type="ECO:0000256" key="4">
    <source>
        <dbReference type="ARBA" id="ARBA00022801"/>
    </source>
</evidence>
<dbReference type="HAMAP" id="MF_00223">
    <property type="entry name" value="FolE"/>
    <property type="match status" value="1"/>
</dbReference>
<accession>A0A1G6XBF4</accession>
<dbReference type="GO" id="GO:0006729">
    <property type="term" value="P:tetrahydrobiopterin biosynthetic process"/>
    <property type="evidence" value="ECO:0007669"/>
    <property type="project" value="TreeGrafter"/>
</dbReference>
<dbReference type="FunFam" id="1.10.286.10:FF:000001">
    <property type="entry name" value="GTP cyclohydrolase 1"/>
    <property type="match status" value="1"/>
</dbReference>
<dbReference type="EC" id="3.5.4.16" evidence="5"/>
<comment type="pathway">
    <text evidence="2 5">Cofactor biosynthesis; 7,8-dihydroneopterin triphosphate biosynthesis; 7,8-dihydroneopterin triphosphate from GTP: step 1/1.</text>
</comment>
<dbReference type="InterPro" id="IPR018234">
    <property type="entry name" value="GTP_CycHdrlase_I_CS"/>
</dbReference>
<evidence type="ECO:0000313" key="7">
    <source>
        <dbReference type="EMBL" id="SDD75549.1"/>
    </source>
</evidence>
<dbReference type="EMBL" id="FNAF01000006">
    <property type="protein sequence ID" value="SDD75549.1"/>
    <property type="molecule type" value="Genomic_DNA"/>
</dbReference>
<feature type="binding site" evidence="5">
    <location>
        <position position="76"/>
    </location>
    <ligand>
        <name>Zn(2+)</name>
        <dbReference type="ChEBI" id="CHEBI:29105"/>
    </ligand>
</feature>
<evidence type="ECO:0000256" key="1">
    <source>
        <dbReference type="ARBA" id="ARBA00001052"/>
    </source>
</evidence>
<protein>
    <recommendedName>
        <fullName evidence="5">GTP cyclohydrolase 1</fullName>
        <ecNumber evidence="5">3.5.4.16</ecNumber>
    </recommendedName>
    <alternativeName>
        <fullName evidence="5">GTP cyclohydrolase I</fullName>
        <shortName evidence="5">GTP-CH-I</shortName>
    </alternativeName>
</protein>
<dbReference type="GO" id="GO:0005525">
    <property type="term" value="F:GTP binding"/>
    <property type="evidence" value="ECO:0007669"/>
    <property type="project" value="UniProtKB-KW"/>
</dbReference>
<keyword evidence="5" id="KW-0479">Metal-binding</keyword>
<dbReference type="PANTHER" id="PTHR11109:SF7">
    <property type="entry name" value="GTP CYCLOHYDROLASE 1"/>
    <property type="match status" value="1"/>
</dbReference>
<dbReference type="GO" id="GO:0005737">
    <property type="term" value="C:cytoplasm"/>
    <property type="evidence" value="ECO:0007669"/>
    <property type="project" value="TreeGrafter"/>
</dbReference>
<keyword evidence="4 5" id="KW-0378">Hydrolase</keyword>
<name>A0A1G6XBF4_PEPNI</name>
<evidence type="ECO:0000256" key="2">
    <source>
        <dbReference type="ARBA" id="ARBA00005080"/>
    </source>
</evidence>
<gene>
    <name evidence="5" type="primary">folE</name>
    <name evidence="7" type="ORF">SAMN04489866_106108</name>
</gene>
<evidence type="ECO:0000259" key="6">
    <source>
        <dbReference type="Pfam" id="PF01227"/>
    </source>
</evidence>
<keyword evidence="5" id="KW-0342">GTP-binding</keyword>
<feature type="binding site" evidence="5">
    <location>
        <position position="79"/>
    </location>
    <ligand>
        <name>Zn(2+)</name>
        <dbReference type="ChEBI" id="CHEBI:29105"/>
    </ligand>
</feature>
<evidence type="ECO:0000256" key="3">
    <source>
        <dbReference type="ARBA" id="ARBA00022563"/>
    </source>
</evidence>
<dbReference type="InterPro" id="IPR001474">
    <property type="entry name" value="GTP_CycHdrlase_I"/>
</dbReference>
<comment type="similarity">
    <text evidence="5">Belongs to the GTP cyclohydrolase I family.</text>
</comment>
<proteinExistence type="inferred from homology"/>
<comment type="subunit">
    <text evidence="5">Homopolymer.</text>
</comment>
<dbReference type="GO" id="GO:0006730">
    <property type="term" value="P:one-carbon metabolic process"/>
    <property type="evidence" value="ECO:0007669"/>
    <property type="project" value="UniProtKB-UniRule"/>
</dbReference>
<dbReference type="Pfam" id="PF01227">
    <property type="entry name" value="GTP_cyclohydroI"/>
    <property type="match status" value="1"/>
</dbReference>
<organism evidence="7 8">
    <name type="scientific">Peptococcus niger</name>
    <dbReference type="NCBI Taxonomy" id="2741"/>
    <lineage>
        <taxon>Bacteria</taxon>
        <taxon>Bacillati</taxon>
        <taxon>Bacillota</taxon>
        <taxon>Clostridia</taxon>
        <taxon>Eubacteriales</taxon>
        <taxon>Peptococcaceae</taxon>
        <taxon>Peptococcus</taxon>
    </lineage>
</organism>
<dbReference type="GO" id="GO:0008270">
    <property type="term" value="F:zinc ion binding"/>
    <property type="evidence" value="ECO:0007669"/>
    <property type="project" value="UniProtKB-UniRule"/>
</dbReference>
<dbReference type="InterPro" id="IPR043134">
    <property type="entry name" value="GTP-CH-I_N"/>
</dbReference>
<dbReference type="GO" id="GO:0046654">
    <property type="term" value="P:tetrahydrofolate biosynthetic process"/>
    <property type="evidence" value="ECO:0007669"/>
    <property type="project" value="UniProtKB-UniRule"/>
</dbReference>
<sequence length="185" mass="20407">MINQEKAEQAVRDLLVALGEDADRDGLVETPKRVASMYAELLAGRDTDPSVHLSKRFPVEHSGLLLEKDIPFYSLCEHHLLPFYGVAHIAYLPGKEVVGLSKLARTVESFARRLQLQEQMGEQIADAMMAELATTGVMVVITAEHLCMTMRGVKKPGSKTTTIATRGCFTDDLARQDQVLALIAR</sequence>
<dbReference type="PANTHER" id="PTHR11109">
    <property type="entry name" value="GTP CYCLOHYDROLASE I"/>
    <property type="match status" value="1"/>
</dbReference>
<evidence type="ECO:0000313" key="8">
    <source>
        <dbReference type="Proteomes" id="UP000198995"/>
    </source>
</evidence>
<dbReference type="InterPro" id="IPR043133">
    <property type="entry name" value="GTP-CH-I_C/QueF"/>
</dbReference>
<dbReference type="NCBIfam" id="TIGR00063">
    <property type="entry name" value="folE"/>
    <property type="match status" value="1"/>
</dbReference>
<reference evidence="7 8" key="1">
    <citation type="submission" date="2016-10" db="EMBL/GenBank/DDBJ databases">
        <authorList>
            <person name="de Groot N.N."/>
        </authorList>
    </citation>
    <scope>NUCLEOTIDE SEQUENCE [LARGE SCALE GENOMIC DNA]</scope>
    <source>
        <strain evidence="7 8">DSM 20475</strain>
    </source>
</reference>
<dbReference type="OrthoDB" id="9801207at2"/>
<evidence type="ECO:0000256" key="5">
    <source>
        <dbReference type="HAMAP-Rule" id="MF_00223"/>
    </source>
</evidence>
<keyword evidence="8" id="KW-1185">Reference proteome</keyword>
<dbReference type="PROSITE" id="PS00859">
    <property type="entry name" value="GTP_CYCLOHYDROL_1_1"/>
    <property type="match status" value="1"/>
</dbReference>
<dbReference type="Gene3D" id="3.30.1130.10">
    <property type="match status" value="1"/>
</dbReference>
<dbReference type="SUPFAM" id="SSF55620">
    <property type="entry name" value="Tetrahydrobiopterin biosynthesis enzymes-like"/>
    <property type="match status" value="1"/>
</dbReference>
<keyword evidence="5" id="KW-0862">Zinc</keyword>
<dbReference type="Gene3D" id="1.10.286.10">
    <property type="match status" value="1"/>
</dbReference>
<dbReference type="GO" id="GO:0003934">
    <property type="term" value="F:GTP cyclohydrolase I activity"/>
    <property type="evidence" value="ECO:0007669"/>
    <property type="project" value="UniProtKB-UniRule"/>
</dbReference>
<comment type="catalytic activity">
    <reaction evidence="1 5">
        <text>GTP + H2O = 7,8-dihydroneopterin 3'-triphosphate + formate + H(+)</text>
        <dbReference type="Rhea" id="RHEA:17473"/>
        <dbReference type="ChEBI" id="CHEBI:15377"/>
        <dbReference type="ChEBI" id="CHEBI:15378"/>
        <dbReference type="ChEBI" id="CHEBI:15740"/>
        <dbReference type="ChEBI" id="CHEBI:37565"/>
        <dbReference type="ChEBI" id="CHEBI:58462"/>
        <dbReference type="EC" id="3.5.4.16"/>
    </reaction>
</comment>
<feature type="binding site" evidence="5">
    <location>
        <position position="147"/>
    </location>
    <ligand>
        <name>Zn(2+)</name>
        <dbReference type="ChEBI" id="CHEBI:29105"/>
    </ligand>
</feature>
<dbReference type="STRING" id="2741.SAMN04489866_106108"/>
<dbReference type="NCBIfam" id="NF006826">
    <property type="entry name" value="PRK09347.1-3"/>
    <property type="match status" value="1"/>
</dbReference>
<dbReference type="FunFam" id="3.30.1130.10:FF:000001">
    <property type="entry name" value="GTP cyclohydrolase 1"/>
    <property type="match status" value="1"/>
</dbReference>
<keyword evidence="3 5" id="KW-0554">One-carbon metabolism</keyword>
<feature type="domain" description="GTP cyclohydrolase I" evidence="6">
    <location>
        <begin position="8"/>
        <end position="183"/>
    </location>
</feature>
<dbReference type="InterPro" id="IPR020602">
    <property type="entry name" value="GTP_CycHdrlase_I_dom"/>
</dbReference>
<dbReference type="UniPathway" id="UPA00848">
    <property type="reaction ID" value="UER00151"/>
</dbReference>
<keyword evidence="5" id="KW-0547">Nucleotide-binding</keyword>
<dbReference type="AlphaFoldDB" id="A0A1G6XBF4"/>
<dbReference type="Proteomes" id="UP000198995">
    <property type="component" value="Unassembled WGS sequence"/>
</dbReference>